<keyword evidence="3" id="KW-1185">Reference proteome</keyword>
<dbReference type="RefSeq" id="WP_377242896.1">
    <property type="nucleotide sequence ID" value="NZ_JBHLXP010000001.1"/>
</dbReference>
<organism evidence="2 3">
    <name type="scientific">Rheinheimera tilapiae</name>
    <dbReference type="NCBI Taxonomy" id="875043"/>
    <lineage>
        <taxon>Bacteria</taxon>
        <taxon>Pseudomonadati</taxon>
        <taxon>Pseudomonadota</taxon>
        <taxon>Gammaproteobacteria</taxon>
        <taxon>Chromatiales</taxon>
        <taxon>Chromatiaceae</taxon>
        <taxon>Rheinheimera</taxon>
    </lineage>
</organism>
<feature type="transmembrane region" description="Helical" evidence="1">
    <location>
        <begin position="66"/>
        <end position="84"/>
    </location>
</feature>
<evidence type="ECO:0000256" key="1">
    <source>
        <dbReference type="SAM" id="Phobius"/>
    </source>
</evidence>
<proteinExistence type="predicted"/>
<keyword evidence="1" id="KW-1133">Transmembrane helix</keyword>
<name>A0ABV6BDX2_9GAMM</name>
<gene>
    <name evidence="2" type="ORF">ACFFJP_09790</name>
</gene>
<evidence type="ECO:0000313" key="2">
    <source>
        <dbReference type="EMBL" id="MFC0048579.1"/>
    </source>
</evidence>
<dbReference type="Proteomes" id="UP001589813">
    <property type="component" value="Unassembled WGS sequence"/>
</dbReference>
<sequence>MIKTNERAIMKSKRFSAEPEANPFASILHPYRFFRFMFFRFSSFQAAAKYAANRIEAMASTPKNTMMRLIVWMVIRVSFIYRLWFVA</sequence>
<comment type="caution">
    <text evidence="2">The sequence shown here is derived from an EMBL/GenBank/DDBJ whole genome shotgun (WGS) entry which is preliminary data.</text>
</comment>
<dbReference type="EMBL" id="JBHLXP010000001">
    <property type="protein sequence ID" value="MFC0048579.1"/>
    <property type="molecule type" value="Genomic_DNA"/>
</dbReference>
<protein>
    <submittedName>
        <fullName evidence="2">Uncharacterized protein</fullName>
    </submittedName>
</protein>
<evidence type="ECO:0000313" key="3">
    <source>
        <dbReference type="Proteomes" id="UP001589813"/>
    </source>
</evidence>
<accession>A0ABV6BDX2</accession>
<reference evidence="2 3" key="1">
    <citation type="submission" date="2024-09" db="EMBL/GenBank/DDBJ databases">
        <authorList>
            <person name="Sun Q."/>
            <person name="Mori K."/>
        </authorList>
    </citation>
    <scope>NUCLEOTIDE SEQUENCE [LARGE SCALE GENOMIC DNA]</scope>
    <source>
        <strain evidence="2 3">KCTC 23315</strain>
    </source>
</reference>
<keyword evidence="1" id="KW-0812">Transmembrane</keyword>
<keyword evidence="1" id="KW-0472">Membrane</keyword>